<dbReference type="Gene3D" id="2.160.20.10">
    <property type="entry name" value="Single-stranded right-handed beta-helix, Pectin lyase-like"/>
    <property type="match status" value="1"/>
</dbReference>
<gene>
    <name evidence="11" type="ORF">TCE0_034f11163</name>
</gene>
<keyword evidence="12" id="KW-1185">Reference proteome</keyword>
<keyword evidence="7 9" id="KW-0326">Glycosidase</keyword>
<accession>A0A6V8HLR6</accession>
<keyword evidence="8" id="KW-0961">Cell wall biogenesis/degradation</keyword>
<evidence type="ECO:0000313" key="12">
    <source>
        <dbReference type="Proteomes" id="UP000053095"/>
    </source>
</evidence>
<dbReference type="AlphaFoldDB" id="A0A6V8HLR6"/>
<sequence length="490" mass="53065">MRLSTLLSAAAIWQATVAQLIGPVGPTTDLKHKNIECNILDYGAKADNSTDISTPLEDTFTECVLKHPGSRLIVPEGEYILNRSVVLSNATNWALQLDGLITAAYGGNWTVDRELILQGFAGVQVLNSTINGEGDNKFLLDVLVIVNAVDFEFYSSNGLGAIQGQGYIYRNLNNTDRPRLVRLISPTNASVHDLILVDSPKFHIVLDFAVNVEAYHITVRGGNLGSYDGIDAIGTNYWIHDNEVTNRDECVSVKSPSHHALVENLVCNQAGSGISIGSLNVSAEISNIEARNISIIQGNNIAFIKTYPGGSGYVTNVTFENFRSLASLYGLNINQYWQNTFTPDTGSVTLSNILFKNFSGSVANGALRPPLYLIANDLTFATNVTVEDFSVWTETGTQVLNRISNVFGHGDDSYGPNDGIPSLSAGETPYTYTSTYTVTASPTSWQAPTTPTWAVPSTGYGTASPIPVYTPAPLWRPGGVDYDLHYWGSF</sequence>
<name>A0A6V8HLR6_TALPI</name>
<dbReference type="PANTHER" id="PTHR31736:SF18">
    <property type="entry name" value="PUTATIVE-RELATED"/>
    <property type="match status" value="1"/>
</dbReference>
<keyword evidence="4 10" id="KW-0732">Signal</keyword>
<evidence type="ECO:0000256" key="6">
    <source>
        <dbReference type="ARBA" id="ARBA00023180"/>
    </source>
</evidence>
<protein>
    <submittedName>
        <fullName evidence="11">Rhamnogalacturonase</fullName>
    </submittedName>
</protein>
<feature type="chain" id="PRO_5028405899" evidence="10">
    <location>
        <begin position="19"/>
        <end position="490"/>
    </location>
</feature>
<dbReference type="GO" id="GO:0005975">
    <property type="term" value="P:carbohydrate metabolic process"/>
    <property type="evidence" value="ECO:0007669"/>
    <property type="project" value="InterPro"/>
</dbReference>
<dbReference type="Proteomes" id="UP000053095">
    <property type="component" value="Unassembled WGS sequence"/>
</dbReference>
<evidence type="ECO:0000256" key="9">
    <source>
        <dbReference type="RuleBase" id="RU361169"/>
    </source>
</evidence>
<dbReference type="Pfam" id="PF00295">
    <property type="entry name" value="Glyco_hydro_28"/>
    <property type="match status" value="1"/>
</dbReference>
<dbReference type="GO" id="GO:0004650">
    <property type="term" value="F:polygalacturonase activity"/>
    <property type="evidence" value="ECO:0007669"/>
    <property type="project" value="InterPro"/>
</dbReference>
<dbReference type="InterPro" id="IPR011050">
    <property type="entry name" value="Pectin_lyase_fold/virulence"/>
</dbReference>
<dbReference type="InterPro" id="IPR012334">
    <property type="entry name" value="Pectin_lyas_fold"/>
</dbReference>
<dbReference type="EMBL" id="DF933830">
    <property type="protein sequence ID" value="GAM39534.1"/>
    <property type="molecule type" value="Genomic_DNA"/>
</dbReference>
<reference evidence="12" key="1">
    <citation type="journal article" date="2015" name="Genome Announc.">
        <title>Draft genome sequence of Talaromyces cellulolyticus strain Y-94, a source of lignocellulosic biomass-degrading enzymes.</title>
        <authorList>
            <person name="Fujii T."/>
            <person name="Koike H."/>
            <person name="Sawayama S."/>
            <person name="Yano S."/>
            <person name="Inoue H."/>
        </authorList>
    </citation>
    <scope>NUCLEOTIDE SEQUENCE [LARGE SCALE GENOMIC DNA]</scope>
    <source>
        <strain evidence="12">Y-94</strain>
    </source>
</reference>
<proteinExistence type="inferred from homology"/>
<evidence type="ECO:0000256" key="8">
    <source>
        <dbReference type="ARBA" id="ARBA00023316"/>
    </source>
</evidence>
<dbReference type="GO" id="GO:0071555">
    <property type="term" value="P:cell wall organization"/>
    <property type="evidence" value="ECO:0007669"/>
    <property type="project" value="UniProtKB-KW"/>
</dbReference>
<dbReference type="GO" id="GO:0005576">
    <property type="term" value="C:extracellular region"/>
    <property type="evidence" value="ECO:0007669"/>
    <property type="project" value="UniProtKB-SubCell"/>
</dbReference>
<organism evidence="11 12">
    <name type="scientific">Talaromyces pinophilus</name>
    <name type="common">Penicillium pinophilum</name>
    <dbReference type="NCBI Taxonomy" id="128442"/>
    <lineage>
        <taxon>Eukaryota</taxon>
        <taxon>Fungi</taxon>
        <taxon>Dikarya</taxon>
        <taxon>Ascomycota</taxon>
        <taxon>Pezizomycotina</taxon>
        <taxon>Eurotiomycetes</taxon>
        <taxon>Eurotiomycetidae</taxon>
        <taxon>Eurotiales</taxon>
        <taxon>Trichocomaceae</taxon>
        <taxon>Talaromyces</taxon>
        <taxon>Talaromyces sect. Talaromyces</taxon>
    </lineage>
</organism>
<comment type="caution">
    <text evidence="11">The sequence shown here is derived from an EMBL/GenBank/DDBJ whole genome shotgun (WGS) entry which is preliminary data.</text>
</comment>
<evidence type="ECO:0000256" key="1">
    <source>
        <dbReference type="ARBA" id="ARBA00004613"/>
    </source>
</evidence>
<evidence type="ECO:0000256" key="4">
    <source>
        <dbReference type="ARBA" id="ARBA00022729"/>
    </source>
</evidence>
<dbReference type="InterPro" id="IPR000743">
    <property type="entry name" value="Glyco_hydro_28"/>
</dbReference>
<comment type="subcellular location">
    <subcellularLocation>
        <location evidence="1">Secreted</location>
    </subcellularLocation>
</comment>
<evidence type="ECO:0000313" key="11">
    <source>
        <dbReference type="EMBL" id="GAM39534.1"/>
    </source>
</evidence>
<dbReference type="SUPFAM" id="SSF51126">
    <property type="entry name" value="Pectin lyase-like"/>
    <property type="match status" value="1"/>
</dbReference>
<keyword evidence="5 9" id="KW-0378">Hydrolase</keyword>
<evidence type="ECO:0000256" key="5">
    <source>
        <dbReference type="ARBA" id="ARBA00022801"/>
    </source>
</evidence>
<feature type="signal peptide" evidence="10">
    <location>
        <begin position="1"/>
        <end position="18"/>
    </location>
</feature>
<evidence type="ECO:0000256" key="3">
    <source>
        <dbReference type="ARBA" id="ARBA00022525"/>
    </source>
</evidence>
<evidence type="ECO:0000256" key="10">
    <source>
        <dbReference type="SAM" id="SignalP"/>
    </source>
</evidence>
<evidence type="ECO:0000256" key="2">
    <source>
        <dbReference type="ARBA" id="ARBA00008834"/>
    </source>
</evidence>
<evidence type="ECO:0000256" key="7">
    <source>
        <dbReference type="ARBA" id="ARBA00023295"/>
    </source>
</evidence>
<keyword evidence="3" id="KW-0964">Secreted</keyword>
<comment type="similarity">
    <text evidence="2 9">Belongs to the glycosyl hydrolase 28 family.</text>
</comment>
<keyword evidence="6" id="KW-0325">Glycoprotein</keyword>
<dbReference type="PANTHER" id="PTHR31736">
    <property type="match status" value="1"/>
</dbReference>